<dbReference type="EMBL" id="BPMK01000001">
    <property type="protein sequence ID" value="GIZ50090.1"/>
    <property type="molecule type" value="Genomic_DNA"/>
</dbReference>
<reference evidence="1 2" key="1">
    <citation type="journal article" date="2022" name="Int. J. Syst. Evol. Microbiol.">
        <title>Noviherbaspirillum aridicola sp. nov., isolated from an arid soil in Pakistan.</title>
        <authorList>
            <person name="Khan I.U."/>
            <person name="Saqib M."/>
            <person name="Amin A."/>
            <person name="Hussain F."/>
            <person name="Li L."/>
            <person name="Liu Y.H."/>
            <person name="Fang B.Z."/>
            <person name="Ahmed I."/>
            <person name="Li W.J."/>
        </authorList>
    </citation>
    <scope>NUCLEOTIDE SEQUENCE [LARGE SCALE GENOMIC DNA]</scope>
    <source>
        <strain evidence="1 2">NCCP-691</strain>
    </source>
</reference>
<organism evidence="1 2">
    <name type="scientific">Noviherbaspirillum aridicola</name>
    <dbReference type="NCBI Taxonomy" id="2849687"/>
    <lineage>
        <taxon>Bacteria</taxon>
        <taxon>Pseudomonadati</taxon>
        <taxon>Pseudomonadota</taxon>
        <taxon>Betaproteobacteria</taxon>
        <taxon>Burkholderiales</taxon>
        <taxon>Oxalobacteraceae</taxon>
        <taxon>Noviherbaspirillum</taxon>
    </lineage>
</organism>
<sequence>MSLRLENCPVCGKVYMLEQYSPAFADGAARGVIKCPHCGNEKAGEPDFIYSGHKLPGEE</sequence>
<gene>
    <name evidence="1" type="ORF">NCCP691_01040</name>
</gene>
<keyword evidence="2" id="KW-1185">Reference proteome</keyword>
<evidence type="ECO:0000313" key="2">
    <source>
        <dbReference type="Proteomes" id="UP000887222"/>
    </source>
</evidence>
<proteinExistence type="predicted"/>
<comment type="caution">
    <text evidence="1">The sequence shown here is derived from an EMBL/GenBank/DDBJ whole genome shotgun (WGS) entry which is preliminary data.</text>
</comment>
<protein>
    <submittedName>
        <fullName evidence="1">Uncharacterized protein</fullName>
    </submittedName>
</protein>
<evidence type="ECO:0000313" key="1">
    <source>
        <dbReference type="EMBL" id="GIZ50090.1"/>
    </source>
</evidence>
<name>A0ABQ4PZ39_9BURK</name>
<dbReference type="Proteomes" id="UP000887222">
    <property type="component" value="Unassembled WGS sequence"/>
</dbReference>
<accession>A0ABQ4PZ39</accession>